<accession>A0A016TH71</accession>
<comment type="caution">
    <text evidence="2">The sequence shown here is derived from an EMBL/GenBank/DDBJ whole genome shotgun (WGS) entry which is preliminary data.</text>
</comment>
<dbReference type="OrthoDB" id="10264062at2759"/>
<organism evidence="2 3">
    <name type="scientific">Ancylostoma ceylanicum</name>
    <dbReference type="NCBI Taxonomy" id="53326"/>
    <lineage>
        <taxon>Eukaryota</taxon>
        <taxon>Metazoa</taxon>
        <taxon>Ecdysozoa</taxon>
        <taxon>Nematoda</taxon>
        <taxon>Chromadorea</taxon>
        <taxon>Rhabditida</taxon>
        <taxon>Rhabditina</taxon>
        <taxon>Rhabditomorpha</taxon>
        <taxon>Strongyloidea</taxon>
        <taxon>Ancylostomatidae</taxon>
        <taxon>Ancylostomatinae</taxon>
        <taxon>Ancylostoma</taxon>
    </lineage>
</organism>
<reference evidence="3" key="1">
    <citation type="journal article" date="2015" name="Nat. Genet.">
        <title>The genome and transcriptome of the zoonotic hookworm Ancylostoma ceylanicum identify infection-specific gene families.</title>
        <authorList>
            <person name="Schwarz E.M."/>
            <person name="Hu Y."/>
            <person name="Antoshechkin I."/>
            <person name="Miller M.M."/>
            <person name="Sternberg P.W."/>
            <person name="Aroian R.V."/>
        </authorList>
    </citation>
    <scope>NUCLEOTIDE SEQUENCE</scope>
    <source>
        <strain evidence="3">HY135</strain>
    </source>
</reference>
<sequence>MGRGSRAENDRVHREVQASRWLFDSFGIAYNELQAAIDKGLDRVRPSWTETQGGVHGRSRQPEPACRTPMSPPKKAARGPAPSLRPFGVYCTYLFFIL</sequence>
<evidence type="ECO:0000313" key="2">
    <source>
        <dbReference type="EMBL" id="EYC02334.1"/>
    </source>
</evidence>
<feature type="region of interest" description="Disordered" evidence="1">
    <location>
        <begin position="48"/>
        <end position="82"/>
    </location>
</feature>
<dbReference type="AlphaFoldDB" id="A0A016TH71"/>
<evidence type="ECO:0000256" key="1">
    <source>
        <dbReference type="SAM" id="MobiDB-lite"/>
    </source>
</evidence>
<dbReference type="EMBL" id="JARK01001436">
    <property type="protein sequence ID" value="EYC02334.1"/>
    <property type="molecule type" value="Genomic_DNA"/>
</dbReference>
<proteinExistence type="predicted"/>
<dbReference type="Proteomes" id="UP000024635">
    <property type="component" value="Unassembled WGS sequence"/>
</dbReference>
<keyword evidence="3" id="KW-1185">Reference proteome</keyword>
<evidence type="ECO:0000313" key="3">
    <source>
        <dbReference type="Proteomes" id="UP000024635"/>
    </source>
</evidence>
<protein>
    <submittedName>
        <fullName evidence="2">Uncharacterized protein</fullName>
    </submittedName>
</protein>
<name>A0A016TH71_9BILA</name>
<gene>
    <name evidence="2" type="primary">Acey_s0100.g3237</name>
    <name evidence="2" type="ORF">Y032_0100g3237</name>
</gene>